<dbReference type="InterPro" id="IPR036322">
    <property type="entry name" value="WD40_repeat_dom_sf"/>
</dbReference>
<accession>A0A2P7YVY4</accession>
<evidence type="ECO:0000256" key="1">
    <source>
        <dbReference type="ARBA" id="ARBA00022574"/>
    </source>
</evidence>
<comment type="caution">
    <text evidence="5">The sequence shown here is derived from an EMBL/GenBank/DDBJ whole genome shotgun (WGS) entry which is preliminary data.</text>
</comment>
<dbReference type="InterPro" id="IPR001680">
    <property type="entry name" value="WD40_rpt"/>
</dbReference>
<dbReference type="AlphaFoldDB" id="A0A2P7YVY4"/>
<evidence type="ECO:0000313" key="5">
    <source>
        <dbReference type="EMBL" id="PSK40128.1"/>
    </source>
</evidence>
<feature type="region of interest" description="Disordered" evidence="4">
    <location>
        <begin position="387"/>
        <end position="410"/>
    </location>
</feature>
<dbReference type="GO" id="GO:0031145">
    <property type="term" value="P:anaphase-promoting complex-dependent catabolic process"/>
    <property type="evidence" value="ECO:0007669"/>
    <property type="project" value="TreeGrafter"/>
</dbReference>
<evidence type="ECO:0000256" key="2">
    <source>
        <dbReference type="ARBA" id="ARBA00022737"/>
    </source>
</evidence>
<evidence type="ECO:0000256" key="3">
    <source>
        <dbReference type="PROSITE-ProRule" id="PRU00221"/>
    </source>
</evidence>
<dbReference type="STRING" id="40998.A0A2P7YVY4"/>
<dbReference type="GO" id="GO:0005680">
    <property type="term" value="C:anaphase-promoting complex"/>
    <property type="evidence" value="ECO:0007669"/>
    <property type="project" value="TreeGrafter"/>
</dbReference>
<keyword evidence="1 3" id="KW-0853">WD repeat</keyword>
<dbReference type="GO" id="GO:0010997">
    <property type="term" value="F:anaphase-promoting complex binding"/>
    <property type="evidence" value="ECO:0007669"/>
    <property type="project" value="InterPro"/>
</dbReference>
<dbReference type="InterPro" id="IPR033010">
    <property type="entry name" value="Cdc20/Fizzy"/>
</dbReference>
<feature type="compositionally biased region" description="Basic residues" evidence="4">
    <location>
        <begin position="387"/>
        <end position="399"/>
    </location>
</feature>
<gene>
    <name evidence="5" type="ORF">B9Z65_8068</name>
</gene>
<dbReference type="GO" id="GO:1905786">
    <property type="term" value="P:positive regulation of anaphase-promoting complex-dependent catabolic process"/>
    <property type="evidence" value="ECO:0007669"/>
    <property type="project" value="TreeGrafter"/>
</dbReference>
<feature type="compositionally biased region" description="Pro residues" evidence="4">
    <location>
        <begin position="233"/>
        <end position="243"/>
    </location>
</feature>
<feature type="region of interest" description="Disordered" evidence="4">
    <location>
        <begin position="229"/>
        <end position="280"/>
    </location>
</feature>
<dbReference type="Proteomes" id="UP000243723">
    <property type="component" value="Unassembled WGS sequence"/>
</dbReference>
<dbReference type="Pfam" id="PF00400">
    <property type="entry name" value="WD40"/>
    <property type="match status" value="2"/>
</dbReference>
<keyword evidence="6" id="KW-1185">Reference proteome</keyword>
<protein>
    <submittedName>
        <fullName evidence="5">Uncharacterized protein</fullName>
    </submittedName>
</protein>
<dbReference type="SUPFAM" id="SSF50978">
    <property type="entry name" value="WD40 repeat-like"/>
    <property type="match status" value="1"/>
</dbReference>
<dbReference type="InterPro" id="IPR015943">
    <property type="entry name" value="WD40/YVTN_repeat-like_dom_sf"/>
</dbReference>
<dbReference type="PANTHER" id="PTHR19918">
    <property type="entry name" value="CELL DIVISION CYCLE 20 CDC20 FIZZY -RELATED"/>
    <property type="match status" value="1"/>
</dbReference>
<feature type="repeat" description="WD" evidence="3">
    <location>
        <begin position="193"/>
        <end position="225"/>
    </location>
</feature>
<dbReference type="PROSITE" id="PS50082">
    <property type="entry name" value="WD_REPEATS_2"/>
    <property type="match status" value="1"/>
</dbReference>
<name>A0A2P7YVY4_9PEZI</name>
<proteinExistence type="predicted"/>
<evidence type="ECO:0000256" key="4">
    <source>
        <dbReference type="SAM" id="MobiDB-lite"/>
    </source>
</evidence>
<keyword evidence="2" id="KW-0677">Repeat</keyword>
<evidence type="ECO:0000313" key="6">
    <source>
        <dbReference type="Proteomes" id="UP000243723"/>
    </source>
</evidence>
<organism evidence="5 6">
    <name type="scientific">Elsinoe australis</name>
    <dbReference type="NCBI Taxonomy" id="40998"/>
    <lineage>
        <taxon>Eukaryota</taxon>
        <taxon>Fungi</taxon>
        <taxon>Dikarya</taxon>
        <taxon>Ascomycota</taxon>
        <taxon>Pezizomycotina</taxon>
        <taxon>Dothideomycetes</taxon>
        <taxon>Dothideomycetidae</taxon>
        <taxon>Myriangiales</taxon>
        <taxon>Elsinoaceae</taxon>
        <taxon>Elsinoe</taxon>
    </lineage>
</organism>
<reference evidence="5 6" key="1">
    <citation type="submission" date="2017-05" db="EMBL/GenBank/DDBJ databases">
        <title>Draft genome sequence of Elsinoe australis.</title>
        <authorList>
            <person name="Cheng Q."/>
        </authorList>
    </citation>
    <scope>NUCLEOTIDE SEQUENCE [LARGE SCALE GENOMIC DNA]</scope>
    <source>
        <strain evidence="5 6">NL1</strain>
    </source>
</reference>
<dbReference type="OrthoDB" id="10263272at2759"/>
<dbReference type="EMBL" id="NHZQ01000363">
    <property type="protein sequence ID" value="PSK40128.1"/>
    <property type="molecule type" value="Genomic_DNA"/>
</dbReference>
<dbReference type="PANTHER" id="PTHR19918:SF5">
    <property type="entry name" value="MEIOSIS-SPECIFIC APC_C ACTIVATOR PROTEIN AMA1"/>
    <property type="match status" value="1"/>
</dbReference>
<sequence>MDGAQHIRANSADLRGNPVLDADSIDVFDVLDAPGLRDDYYCSLLAYSPTVQCLAVGLGSNVYFWSEAEGVKTPESLTSPASGHVTSLSFSSEDGGKSILAIGRADGRVMLWNTFAREPCFDADQPSPISSLVFSPRQAKRPSYRDPNIAVDMELLAVGDEAGHLYIYAVEYPDPEQRDLYNWHGALNVLVRLEAHTQQVCGIAWSIDNTYLATGGNDNSVFIFETKRILPHPKQPPPRPKPYTPTTHHPRIPPRLASTRPILKHPLRPQPPTYPTLPSSSAKHHIPLTAAIKALSFAPWSPSLLALGAGSNDRGIHFHHAGSGAKLAAIDTAAQVTSFAQPEHRVRVAVYSWPDCVVRVKIEWAGEERALWGVGYCAPFSGVHGMSRRGGGRGPRGKVGRGGGGIGRGKTRLEREGCLVVATSDASIKFHEVWSEGPGGARVVGPYGGRGAGGIGCMGSGILEELEGCEMSGGEVIR</sequence>
<dbReference type="SMART" id="SM00320">
    <property type="entry name" value="WD40"/>
    <property type="match status" value="4"/>
</dbReference>
<dbReference type="Gene3D" id="2.130.10.10">
    <property type="entry name" value="YVTN repeat-like/Quinoprotein amine dehydrogenase"/>
    <property type="match status" value="2"/>
</dbReference>
<dbReference type="GO" id="GO:1990757">
    <property type="term" value="F:ubiquitin ligase activator activity"/>
    <property type="evidence" value="ECO:0007669"/>
    <property type="project" value="TreeGrafter"/>
</dbReference>
<dbReference type="PROSITE" id="PS50294">
    <property type="entry name" value="WD_REPEATS_REGION"/>
    <property type="match status" value="1"/>
</dbReference>